<evidence type="ECO:0000313" key="3">
    <source>
        <dbReference type="Proteomes" id="UP001283361"/>
    </source>
</evidence>
<gene>
    <name evidence="2" type="ORF">RRG08_054685</name>
</gene>
<dbReference type="EMBL" id="JAWDGP010000750">
    <property type="protein sequence ID" value="KAK3797665.1"/>
    <property type="molecule type" value="Genomic_DNA"/>
</dbReference>
<comment type="caution">
    <text evidence="2">The sequence shown here is derived from an EMBL/GenBank/DDBJ whole genome shotgun (WGS) entry which is preliminary data.</text>
</comment>
<sequence>MGDRDFLELDDSDGAHLSQDSQLSAVSNSLSQDLSQGSTGCADGTPTNTQPLPDKPEKKKKKKHKSDKSSKKDKDRDCCDGTTESGSGKSSKRSSRSKSDKSKSEKKSKRSSSGRPEPEGGNSSQPDSLSALEYDRIINSSEPLFSDLETDLPEDEESKRPQRPRRAPRHGRGAPAGAIFIPCTQLGINSNTMIKFAIIGTELQNIFKVSQRSEHILIYITITEIQTGEWSVFPFIPVQVPAELFLAWLPPSPSPTPFITPTLSLGHTATRNIAYPLSQLWPRAMLKHTQAIKTIYSV</sequence>
<protein>
    <submittedName>
        <fullName evidence="2">Uncharacterized protein</fullName>
    </submittedName>
</protein>
<feature type="compositionally biased region" description="Basic and acidic residues" evidence="1">
    <location>
        <begin position="67"/>
        <end position="79"/>
    </location>
</feature>
<evidence type="ECO:0000313" key="2">
    <source>
        <dbReference type="EMBL" id="KAK3797665.1"/>
    </source>
</evidence>
<name>A0AAE1B1T6_9GAST</name>
<feature type="region of interest" description="Disordered" evidence="1">
    <location>
        <begin position="1"/>
        <end position="129"/>
    </location>
</feature>
<keyword evidence="3" id="KW-1185">Reference proteome</keyword>
<accession>A0AAE1B1T6</accession>
<reference evidence="2" key="1">
    <citation type="journal article" date="2023" name="G3 (Bethesda)">
        <title>A reference genome for the long-term kleptoplast-retaining sea slug Elysia crispata morphotype clarki.</title>
        <authorList>
            <person name="Eastman K.E."/>
            <person name="Pendleton A.L."/>
            <person name="Shaikh M.A."/>
            <person name="Suttiyut T."/>
            <person name="Ogas R."/>
            <person name="Tomko P."/>
            <person name="Gavelis G."/>
            <person name="Widhalm J.R."/>
            <person name="Wisecaver J.H."/>
        </authorList>
    </citation>
    <scope>NUCLEOTIDE SEQUENCE</scope>
    <source>
        <strain evidence="2">ECLA1</strain>
    </source>
</reference>
<feature type="region of interest" description="Disordered" evidence="1">
    <location>
        <begin position="143"/>
        <end position="176"/>
    </location>
</feature>
<organism evidence="2 3">
    <name type="scientific">Elysia crispata</name>
    <name type="common">lettuce slug</name>
    <dbReference type="NCBI Taxonomy" id="231223"/>
    <lineage>
        <taxon>Eukaryota</taxon>
        <taxon>Metazoa</taxon>
        <taxon>Spiralia</taxon>
        <taxon>Lophotrochozoa</taxon>
        <taxon>Mollusca</taxon>
        <taxon>Gastropoda</taxon>
        <taxon>Heterobranchia</taxon>
        <taxon>Euthyneura</taxon>
        <taxon>Panpulmonata</taxon>
        <taxon>Sacoglossa</taxon>
        <taxon>Placobranchoidea</taxon>
        <taxon>Plakobranchidae</taxon>
        <taxon>Elysia</taxon>
    </lineage>
</organism>
<feature type="compositionally biased region" description="Polar residues" evidence="1">
    <location>
        <begin position="18"/>
        <end position="51"/>
    </location>
</feature>
<feature type="compositionally biased region" description="Basic residues" evidence="1">
    <location>
        <begin position="161"/>
        <end position="172"/>
    </location>
</feature>
<dbReference type="Proteomes" id="UP001283361">
    <property type="component" value="Unassembled WGS sequence"/>
</dbReference>
<dbReference type="AlphaFoldDB" id="A0AAE1B1T6"/>
<proteinExistence type="predicted"/>
<evidence type="ECO:0000256" key="1">
    <source>
        <dbReference type="SAM" id="MobiDB-lite"/>
    </source>
</evidence>